<keyword evidence="1" id="KW-0812">Transmembrane</keyword>
<comment type="caution">
    <text evidence="2">The sequence shown here is derived from an EMBL/GenBank/DDBJ whole genome shotgun (WGS) entry which is preliminary data.</text>
</comment>
<organism evidence="2 3">
    <name type="scientific">Levilactobacillus tongjiangensis</name>
    <dbReference type="NCBI Taxonomy" id="2486023"/>
    <lineage>
        <taxon>Bacteria</taxon>
        <taxon>Bacillati</taxon>
        <taxon>Bacillota</taxon>
        <taxon>Bacilli</taxon>
        <taxon>Lactobacillales</taxon>
        <taxon>Lactobacillaceae</taxon>
        <taxon>Levilactobacillus</taxon>
    </lineage>
</organism>
<dbReference type="Proteomes" id="UP001596254">
    <property type="component" value="Unassembled WGS sequence"/>
</dbReference>
<keyword evidence="1" id="KW-0472">Membrane</keyword>
<feature type="transmembrane region" description="Helical" evidence="1">
    <location>
        <begin position="34"/>
        <end position="52"/>
    </location>
</feature>
<accession>A0ABW1SQ60</accession>
<proteinExistence type="predicted"/>
<reference evidence="3" key="1">
    <citation type="journal article" date="2019" name="Int. J. Syst. Evol. Microbiol.">
        <title>The Global Catalogue of Microorganisms (GCM) 10K type strain sequencing project: providing services to taxonomists for standard genome sequencing and annotation.</title>
        <authorList>
            <consortium name="The Broad Institute Genomics Platform"/>
            <consortium name="The Broad Institute Genome Sequencing Center for Infectious Disease"/>
            <person name="Wu L."/>
            <person name="Ma J."/>
        </authorList>
    </citation>
    <scope>NUCLEOTIDE SEQUENCE [LARGE SCALE GENOMIC DNA]</scope>
    <source>
        <strain evidence="3">CCM 8905</strain>
    </source>
</reference>
<dbReference type="RefSeq" id="WP_125682371.1">
    <property type="nucleotide sequence ID" value="NZ_JBHSSK010000009.1"/>
</dbReference>
<evidence type="ECO:0000313" key="2">
    <source>
        <dbReference type="EMBL" id="MFC6206477.1"/>
    </source>
</evidence>
<gene>
    <name evidence="2" type="ORF">ACFP1G_03160</name>
</gene>
<protein>
    <submittedName>
        <fullName evidence="2">Uncharacterized protein</fullName>
    </submittedName>
</protein>
<evidence type="ECO:0000313" key="3">
    <source>
        <dbReference type="Proteomes" id="UP001596254"/>
    </source>
</evidence>
<evidence type="ECO:0000256" key="1">
    <source>
        <dbReference type="SAM" id="Phobius"/>
    </source>
</evidence>
<keyword evidence="1" id="KW-1133">Transmembrane helix</keyword>
<sequence>MTFNRRFVHSLDFWSGILIMFLMIWNILPFRVASVFWWVCFLLFLGGVFYFVKGLVKIRH</sequence>
<keyword evidence="3" id="KW-1185">Reference proteome</keyword>
<dbReference type="EMBL" id="JBHSSK010000009">
    <property type="protein sequence ID" value="MFC6206477.1"/>
    <property type="molecule type" value="Genomic_DNA"/>
</dbReference>
<feature type="transmembrane region" description="Helical" evidence="1">
    <location>
        <begin position="7"/>
        <end position="28"/>
    </location>
</feature>
<name>A0ABW1SQ60_9LACO</name>